<comment type="caution">
    <text evidence="1">The sequence shown here is derived from an EMBL/GenBank/DDBJ whole genome shotgun (WGS) entry which is preliminary data.</text>
</comment>
<reference evidence="1" key="1">
    <citation type="submission" date="2021-01" db="EMBL/GenBank/DDBJ databases">
        <title>Phytophthora aleatoria, a newly-described species from Pinus radiata is distinct from Phytophthora cactorum isolates based on comparative genomics.</title>
        <authorList>
            <person name="Mcdougal R."/>
            <person name="Panda P."/>
            <person name="Williams N."/>
            <person name="Studholme D.J."/>
        </authorList>
    </citation>
    <scope>NUCLEOTIDE SEQUENCE</scope>
    <source>
        <strain evidence="1">NZFS 4037</strain>
    </source>
</reference>
<evidence type="ECO:0008006" key="3">
    <source>
        <dbReference type="Google" id="ProtNLM"/>
    </source>
</evidence>
<organism evidence="1 2">
    <name type="scientific">Phytophthora aleatoria</name>
    <dbReference type="NCBI Taxonomy" id="2496075"/>
    <lineage>
        <taxon>Eukaryota</taxon>
        <taxon>Sar</taxon>
        <taxon>Stramenopiles</taxon>
        <taxon>Oomycota</taxon>
        <taxon>Peronosporomycetes</taxon>
        <taxon>Peronosporales</taxon>
        <taxon>Peronosporaceae</taxon>
        <taxon>Phytophthora</taxon>
    </lineage>
</organism>
<evidence type="ECO:0000313" key="1">
    <source>
        <dbReference type="EMBL" id="KAG6952866.1"/>
    </source>
</evidence>
<dbReference type="Proteomes" id="UP000709295">
    <property type="component" value="Unassembled WGS sequence"/>
</dbReference>
<proteinExistence type="predicted"/>
<dbReference type="EMBL" id="JAENGY010001074">
    <property type="protein sequence ID" value="KAG6952866.1"/>
    <property type="molecule type" value="Genomic_DNA"/>
</dbReference>
<dbReference type="AlphaFoldDB" id="A0A8J5IA91"/>
<keyword evidence="2" id="KW-1185">Reference proteome</keyword>
<protein>
    <recommendedName>
        <fullName evidence="3">Tc1-like transposase DDE domain-containing protein</fullName>
    </recommendedName>
</protein>
<name>A0A8J5IA91_9STRA</name>
<sequence>MDVQGFFTWGDVEDTFTRASFHDVFKPKILPFLNPWPLPRSIVVMDKAKIHMYKELQEMIHETAEKTTCSAEVADVHLQSDGNAVYLDVHDIVLCVRYLLITLHCVVHCHLLRIYLLKLSKCRVVWDDEWAPSGSLACVTAM</sequence>
<evidence type="ECO:0000313" key="2">
    <source>
        <dbReference type="Proteomes" id="UP000709295"/>
    </source>
</evidence>
<gene>
    <name evidence="1" type="ORF">JG688_00013074</name>
</gene>
<accession>A0A8J5IA91</accession>